<comment type="caution">
    <text evidence="12">The sequence shown here is derived from an EMBL/GenBank/DDBJ whole genome shotgun (WGS) entry which is preliminary data.</text>
</comment>
<comment type="catalytic activity">
    <reaction evidence="7">
        <text>L-threonyl-[protein] + ATP = O-phospho-L-threonyl-[protein] + ADP + H(+)</text>
        <dbReference type="Rhea" id="RHEA:46608"/>
        <dbReference type="Rhea" id="RHEA-COMP:11060"/>
        <dbReference type="Rhea" id="RHEA-COMP:11605"/>
        <dbReference type="ChEBI" id="CHEBI:15378"/>
        <dbReference type="ChEBI" id="CHEBI:30013"/>
        <dbReference type="ChEBI" id="CHEBI:30616"/>
        <dbReference type="ChEBI" id="CHEBI:61977"/>
        <dbReference type="ChEBI" id="CHEBI:456216"/>
        <dbReference type="EC" id="2.7.11.1"/>
    </reaction>
</comment>
<evidence type="ECO:0000256" key="9">
    <source>
        <dbReference type="PROSITE-ProRule" id="PRU10141"/>
    </source>
</evidence>
<evidence type="ECO:0000256" key="5">
    <source>
        <dbReference type="ARBA" id="ARBA00022777"/>
    </source>
</evidence>
<keyword evidence="3" id="KW-0808">Transferase</keyword>
<dbReference type="InterPro" id="IPR011009">
    <property type="entry name" value="Kinase-like_dom_sf"/>
</dbReference>
<evidence type="ECO:0000256" key="7">
    <source>
        <dbReference type="ARBA" id="ARBA00047899"/>
    </source>
</evidence>
<reference evidence="12" key="1">
    <citation type="submission" date="2017-08" db="EMBL/GenBank/DDBJ databases">
        <authorList>
            <person name="Polle J.E."/>
            <person name="Barry K."/>
            <person name="Cushman J."/>
            <person name="Schmutz J."/>
            <person name="Tran D."/>
            <person name="Hathwaick L.T."/>
            <person name="Yim W.C."/>
            <person name="Jenkins J."/>
            <person name="Mckie-Krisberg Z.M."/>
            <person name="Prochnik S."/>
            <person name="Lindquist E."/>
            <person name="Dockter R.B."/>
            <person name="Adam C."/>
            <person name="Molina H."/>
            <person name="Bunkerborg J."/>
            <person name="Jin E."/>
            <person name="Buchheim M."/>
            <person name="Magnuson J."/>
        </authorList>
    </citation>
    <scope>NUCLEOTIDE SEQUENCE</scope>
    <source>
        <strain evidence="12">CCAP 19/18</strain>
    </source>
</reference>
<evidence type="ECO:0000256" key="6">
    <source>
        <dbReference type="ARBA" id="ARBA00022840"/>
    </source>
</evidence>
<dbReference type="InterPro" id="IPR008271">
    <property type="entry name" value="Ser/Thr_kinase_AS"/>
</dbReference>
<evidence type="ECO:0000256" key="1">
    <source>
        <dbReference type="ARBA" id="ARBA00012513"/>
    </source>
</evidence>
<evidence type="ECO:0000256" key="10">
    <source>
        <dbReference type="RuleBase" id="RU000304"/>
    </source>
</evidence>
<feature type="binding site" evidence="9">
    <location>
        <position position="115"/>
    </location>
    <ligand>
        <name>ATP</name>
        <dbReference type="ChEBI" id="CHEBI:30616"/>
    </ligand>
</feature>
<sequence>MMPEINMDCETSGHHLHNRLDLGLSPMDSTRTINPACIQSHGGETSLMDSTRTTNHVGSTIDFTTTSDLTSEISSGTANPESLASYQLHRLLGRGKYSQVYAATHAQTGMQVAMKKVAIFDMMDPQARVDCLREVKILQSLEHPNIIKCFNSFIQDNELVIILEWAEAGDLGLALKSRAQSGALFPQEQVHELFSQICSAMVHMHNRRMMHRDLKPHNIFIAGDGNLKLGDLGLSRYFSSRTLQAMSTVGTPCYMSPECIKGHPYEFSSDIWSLGCLLYELLTLRNPFYKEHQSLYVLGKNITSCTYEPLPSHVAPHFRDLVTAMLQPCPNSRPTINQICEVLKQPWGQLQGR</sequence>
<dbReference type="Pfam" id="PF00069">
    <property type="entry name" value="Pkinase"/>
    <property type="match status" value="1"/>
</dbReference>
<keyword evidence="5" id="KW-0418">Kinase</keyword>
<comment type="similarity">
    <text evidence="10">Belongs to the protein kinase superfamily.</text>
</comment>
<dbReference type="PANTHER" id="PTHR44899">
    <property type="entry name" value="CAMK FAMILY PROTEIN KINASE"/>
    <property type="match status" value="1"/>
</dbReference>
<dbReference type="PANTHER" id="PTHR44899:SF3">
    <property type="entry name" value="SERINE_THREONINE-PROTEIN KINASE NEK1"/>
    <property type="match status" value="1"/>
</dbReference>
<feature type="domain" description="Protein kinase" evidence="11">
    <location>
        <begin position="86"/>
        <end position="348"/>
    </location>
</feature>
<dbReference type="InterPro" id="IPR017441">
    <property type="entry name" value="Protein_kinase_ATP_BS"/>
</dbReference>
<evidence type="ECO:0000256" key="3">
    <source>
        <dbReference type="ARBA" id="ARBA00022679"/>
    </source>
</evidence>
<keyword evidence="6 9" id="KW-0067">ATP-binding</keyword>
<evidence type="ECO:0000259" key="11">
    <source>
        <dbReference type="PROSITE" id="PS50011"/>
    </source>
</evidence>
<dbReference type="EMBL" id="MU069482">
    <property type="protein sequence ID" value="KAF5841562.1"/>
    <property type="molecule type" value="Genomic_DNA"/>
</dbReference>
<evidence type="ECO:0000313" key="12">
    <source>
        <dbReference type="EMBL" id="KAF5841562.1"/>
    </source>
</evidence>
<evidence type="ECO:0000256" key="8">
    <source>
        <dbReference type="ARBA" id="ARBA00048679"/>
    </source>
</evidence>
<evidence type="ECO:0000256" key="2">
    <source>
        <dbReference type="ARBA" id="ARBA00022527"/>
    </source>
</evidence>
<comment type="catalytic activity">
    <reaction evidence="8">
        <text>L-seryl-[protein] + ATP = O-phospho-L-seryl-[protein] + ADP + H(+)</text>
        <dbReference type="Rhea" id="RHEA:17989"/>
        <dbReference type="Rhea" id="RHEA-COMP:9863"/>
        <dbReference type="Rhea" id="RHEA-COMP:11604"/>
        <dbReference type="ChEBI" id="CHEBI:15378"/>
        <dbReference type="ChEBI" id="CHEBI:29999"/>
        <dbReference type="ChEBI" id="CHEBI:30616"/>
        <dbReference type="ChEBI" id="CHEBI:83421"/>
        <dbReference type="ChEBI" id="CHEBI:456216"/>
        <dbReference type="EC" id="2.7.11.1"/>
    </reaction>
</comment>
<dbReference type="PROSITE" id="PS00108">
    <property type="entry name" value="PROTEIN_KINASE_ST"/>
    <property type="match status" value="1"/>
</dbReference>
<dbReference type="InterPro" id="IPR051131">
    <property type="entry name" value="NEK_Ser/Thr_kinase_NIMA"/>
</dbReference>
<dbReference type="PROSITE" id="PS50011">
    <property type="entry name" value="PROTEIN_KINASE_DOM"/>
    <property type="match status" value="1"/>
</dbReference>
<dbReference type="Gene3D" id="1.10.510.10">
    <property type="entry name" value="Transferase(Phosphotransferase) domain 1"/>
    <property type="match status" value="1"/>
</dbReference>
<accession>A0ABQ7H3Y2</accession>
<gene>
    <name evidence="12" type="ORF">DUNSADRAFT_12260</name>
</gene>
<name>A0ABQ7H3Y2_DUNSA</name>
<dbReference type="Proteomes" id="UP000815325">
    <property type="component" value="Unassembled WGS sequence"/>
</dbReference>
<dbReference type="PROSITE" id="PS00107">
    <property type="entry name" value="PROTEIN_KINASE_ATP"/>
    <property type="match status" value="1"/>
</dbReference>
<evidence type="ECO:0000256" key="4">
    <source>
        <dbReference type="ARBA" id="ARBA00022741"/>
    </source>
</evidence>
<evidence type="ECO:0000313" key="13">
    <source>
        <dbReference type="Proteomes" id="UP000815325"/>
    </source>
</evidence>
<organism evidence="12 13">
    <name type="scientific">Dunaliella salina</name>
    <name type="common">Green alga</name>
    <name type="synonym">Protococcus salinus</name>
    <dbReference type="NCBI Taxonomy" id="3046"/>
    <lineage>
        <taxon>Eukaryota</taxon>
        <taxon>Viridiplantae</taxon>
        <taxon>Chlorophyta</taxon>
        <taxon>core chlorophytes</taxon>
        <taxon>Chlorophyceae</taxon>
        <taxon>CS clade</taxon>
        <taxon>Chlamydomonadales</taxon>
        <taxon>Dunaliellaceae</taxon>
        <taxon>Dunaliella</taxon>
    </lineage>
</organism>
<keyword evidence="4 9" id="KW-0547">Nucleotide-binding</keyword>
<dbReference type="InterPro" id="IPR000719">
    <property type="entry name" value="Prot_kinase_dom"/>
</dbReference>
<protein>
    <recommendedName>
        <fullName evidence="1">non-specific serine/threonine protein kinase</fullName>
        <ecNumber evidence="1">2.7.11.1</ecNumber>
    </recommendedName>
</protein>
<keyword evidence="2 10" id="KW-0723">Serine/threonine-protein kinase</keyword>
<proteinExistence type="inferred from homology"/>
<keyword evidence="13" id="KW-1185">Reference proteome</keyword>
<dbReference type="EC" id="2.7.11.1" evidence="1"/>
<dbReference type="SUPFAM" id="SSF56112">
    <property type="entry name" value="Protein kinase-like (PK-like)"/>
    <property type="match status" value="1"/>
</dbReference>
<dbReference type="SMART" id="SM00220">
    <property type="entry name" value="S_TKc"/>
    <property type="match status" value="1"/>
</dbReference>